<name>A0A6P8AV72_PYRGI</name>
<dbReference type="KEGG" id="pgri:PgNI_08626"/>
<keyword evidence="1" id="KW-1185">Reference proteome</keyword>
<dbReference type="GeneID" id="41963529"/>
<reference evidence="2" key="2">
    <citation type="submission" date="2019-10" db="EMBL/GenBank/DDBJ databases">
        <authorList>
            <consortium name="NCBI Genome Project"/>
        </authorList>
    </citation>
    <scope>NUCLEOTIDE SEQUENCE</scope>
    <source>
        <strain evidence="2">NI907</strain>
    </source>
</reference>
<reference evidence="1 2" key="1">
    <citation type="journal article" date="2019" name="Mol. Biol. Evol.">
        <title>Blast fungal genomes show frequent chromosomal changes, gene gains and losses, and effector gene turnover.</title>
        <authorList>
            <person name="Gomez Luciano L.B."/>
            <person name="Jason Tsai I."/>
            <person name="Chuma I."/>
            <person name="Tosa Y."/>
            <person name="Chen Y.H."/>
            <person name="Li J.Y."/>
            <person name="Li M.Y."/>
            <person name="Jade Lu M.Y."/>
            <person name="Nakayashiki H."/>
            <person name="Li W.H."/>
        </authorList>
    </citation>
    <scope>NUCLEOTIDE SEQUENCE [LARGE SCALE GENOMIC DNA]</scope>
    <source>
        <strain evidence="1 2">NI907</strain>
    </source>
</reference>
<evidence type="ECO:0000313" key="2">
    <source>
        <dbReference type="RefSeq" id="XP_030978807.1"/>
    </source>
</evidence>
<dbReference type="AlphaFoldDB" id="A0A6P8AV72"/>
<reference evidence="2" key="3">
    <citation type="submission" date="2025-08" db="UniProtKB">
        <authorList>
            <consortium name="RefSeq"/>
        </authorList>
    </citation>
    <scope>IDENTIFICATION</scope>
    <source>
        <strain evidence="2">NI907</strain>
    </source>
</reference>
<organism evidence="1 2">
    <name type="scientific">Pyricularia grisea</name>
    <name type="common">Crabgrass-specific blast fungus</name>
    <name type="synonym">Magnaporthe grisea</name>
    <dbReference type="NCBI Taxonomy" id="148305"/>
    <lineage>
        <taxon>Eukaryota</taxon>
        <taxon>Fungi</taxon>
        <taxon>Dikarya</taxon>
        <taxon>Ascomycota</taxon>
        <taxon>Pezizomycotina</taxon>
        <taxon>Sordariomycetes</taxon>
        <taxon>Sordariomycetidae</taxon>
        <taxon>Magnaporthales</taxon>
        <taxon>Pyriculariaceae</taxon>
        <taxon>Pyricularia</taxon>
    </lineage>
</organism>
<dbReference type="RefSeq" id="XP_030978807.1">
    <property type="nucleotide sequence ID" value="XM_031128621.1"/>
</dbReference>
<protein>
    <submittedName>
        <fullName evidence="2">Uncharacterized protein</fullName>
    </submittedName>
</protein>
<dbReference type="Proteomes" id="UP000515153">
    <property type="component" value="Chromosome V"/>
</dbReference>
<sequence>MTTTPASPMLGRDYFMINPELEGDSAHILGLMDANERKGFASNIRMSSPFALGLNALAAGEETVARHKKRKLETEQEQVVCKQETGPNVDNAQDDIPSIPRFRKRTTKATIASPRRIPTTPMPLLEYITKAPTETYATYSDLVRENDDLKEKLDKFALHNQMFSEEIMRLRSWEAEVTKWLKEAPEFPKTV</sequence>
<evidence type="ECO:0000313" key="1">
    <source>
        <dbReference type="Proteomes" id="UP000515153"/>
    </source>
</evidence>
<accession>A0A6P8AV72</accession>
<proteinExistence type="predicted"/>
<gene>
    <name evidence="2" type="ORF">PgNI_08626</name>
</gene>